<name>A0A6A8M6E6_9FIRM</name>
<dbReference type="Gene3D" id="2.170.120.40">
    <property type="entry name" value="YbbR-like domain"/>
    <property type="match status" value="1"/>
</dbReference>
<evidence type="ECO:0000256" key="1">
    <source>
        <dbReference type="SAM" id="MobiDB-lite"/>
    </source>
</evidence>
<dbReference type="PANTHER" id="PTHR37804">
    <property type="entry name" value="CDAA REGULATORY PROTEIN CDAR"/>
    <property type="match status" value="1"/>
</dbReference>
<keyword evidence="2" id="KW-0472">Membrane</keyword>
<keyword evidence="2" id="KW-0812">Transmembrane</keyword>
<feature type="region of interest" description="Disordered" evidence="1">
    <location>
        <begin position="396"/>
        <end position="417"/>
    </location>
</feature>
<reference evidence="3" key="1">
    <citation type="submission" date="2019-09" db="EMBL/GenBank/DDBJ databases">
        <title>In-depth cultivation of the pig gut microbiome towards novel bacterial diversity and tailored functional studies.</title>
        <authorList>
            <person name="Wylensek D."/>
            <person name="Hitch T.C.A."/>
            <person name="Clavel T."/>
        </authorList>
    </citation>
    <scope>NUCLEOTIDE SEQUENCE</scope>
    <source>
        <strain evidence="3">RF-744-FAT-WT-3</strain>
    </source>
</reference>
<proteinExistence type="predicted"/>
<dbReference type="PANTHER" id="PTHR37804:SF1">
    <property type="entry name" value="CDAA REGULATORY PROTEIN CDAR"/>
    <property type="match status" value="1"/>
</dbReference>
<evidence type="ECO:0000256" key="2">
    <source>
        <dbReference type="SAM" id="Phobius"/>
    </source>
</evidence>
<keyword evidence="2" id="KW-1133">Transmembrane helix</keyword>
<dbReference type="Gene3D" id="2.170.120.30">
    <property type="match status" value="2"/>
</dbReference>
<feature type="compositionally biased region" description="Low complexity" evidence="1">
    <location>
        <begin position="402"/>
        <end position="417"/>
    </location>
</feature>
<sequence>MKGKEINKMNLILSIVIAFAAWVYVVYNVNPTMTRTYKGINVNVAGQSELTNNGDAVSSVADGKVDVKLRARRSVLDDISAKDIEASVDVSQLKPGTNTVTVNVVVPDSVKLTSQSVSQTEVTVERRDTKTVKLIAVYGKGAAKDEEPVITSGGKEEIEISGAESLIKSVTNAEVVLDNDRVTDQEKTFRVKTYGVNSSGDKVPYIKTSPGKVKVTAIRGKLKTVKLNVKTENADDDQYQRKVEAPDQVTIKGKSSAISKINSVDTEVIDLSQITSNKTMNIKYDLPDGIAIANASAGQKITIKVTGMGSRTFSIAPSSITVSGLASGLTGTVQNGATVTVTGANDLLNNLSTSSFVLSVSAAGLNSGSYTLTPSIKVNGPEGLSASATSVTLVISGGSSESDNSNTNNNTDNNNTN</sequence>
<evidence type="ECO:0000313" key="3">
    <source>
        <dbReference type="EMBL" id="MST68403.1"/>
    </source>
</evidence>
<dbReference type="InterPro" id="IPR053154">
    <property type="entry name" value="c-di-AMP_regulator"/>
</dbReference>
<organism evidence="3">
    <name type="scientific">Baileyella intestinalis</name>
    <dbReference type="NCBI Taxonomy" id="2606709"/>
    <lineage>
        <taxon>Bacteria</taxon>
        <taxon>Bacillati</taxon>
        <taxon>Bacillota</taxon>
        <taxon>Clostridia</taxon>
        <taxon>Peptostreptococcales</taxon>
        <taxon>Anaerovoracaceae</taxon>
        <taxon>Baileyella</taxon>
    </lineage>
</organism>
<comment type="caution">
    <text evidence="3">The sequence shown here is derived from an EMBL/GenBank/DDBJ whole genome shotgun (WGS) entry which is preliminary data.</text>
</comment>
<feature type="transmembrane region" description="Helical" evidence="2">
    <location>
        <begin position="9"/>
        <end position="27"/>
    </location>
</feature>
<dbReference type="RefSeq" id="WP_154571883.1">
    <property type="nucleotide sequence ID" value="NZ_VUNB01000002.1"/>
</dbReference>
<protein>
    <recommendedName>
        <fullName evidence="4">YbbR domain-containing protein</fullName>
    </recommendedName>
</protein>
<evidence type="ECO:0008006" key="4">
    <source>
        <dbReference type="Google" id="ProtNLM"/>
    </source>
</evidence>
<dbReference type="AlphaFoldDB" id="A0A6A8M6E6"/>
<dbReference type="Pfam" id="PF07949">
    <property type="entry name" value="YbbR"/>
    <property type="match status" value="2"/>
</dbReference>
<gene>
    <name evidence="3" type="ORF">FYJ66_02195</name>
</gene>
<dbReference type="InterPro" id="IPR012505">
    <property type="entry name" value="YbbR"/>
</dbReference>
<dbReference type="EMBL" id="VUNB01000002">
    <property type="protein sequence ID" value="MST68403.1"/>
    <property type="molecule type" value="Genomic_DNA"/>
</dbReference>
<accession>A0A6A8M6E6</accession>